<comment type="caution">
    <text evidence="2">The sequence shown here is derived from an EMBL/GenBank/DDBJ whole genome shotgun (WGS) entry which is preliminary data.</text>
</comment>
<feature type="transmembrane region" description="Helical" evidence="1">
    <location>
        <begin position="49"/>
        <end position="73"/>
    </location>
</feature>
<organism evidence="2 3">
    <name type="scientific">Novosphingobium capsulatum</name>
    <dbReference type="NCBI Taxonomy" id="13688"/>
    <lineage>
        <taxon>Bacteria</taxon>
        <taxon>Pseudomonadati</taxon>
        <taxon>Pseudomonadota</taxon>
        <taxon>Alphaproteobacteria</taxon>
        <taxon>Sphingomonadales</taxon>
        <taxon>Sphingomonadaceae</taxon>
        <taxon>Novosphingobium</taxon>
    </lineage>
</organism>
<sequence>MNITQALKGIGGEFELNRVIGATGALAYIVAANAFEAWEVLGAGKPFDLATYCVAFPAGLGVVVGAVSGAVALKDRQVAKAKGDTP</sequence>
<keyword evidence="1" id="KW-1133">Transmembrane helix</keyword>
<evidence type="ECO:0000313" key="2">
    <source>
        <dbReference type="EMBL" id="MDR6511438.1"/>
    </source>
</evidence>
<reference evidence="2 3" key="1">
    <citation type="submission" date="2023-07" db="EMBL/GenBank/DDBJ databases">
        <title>Sorghum-associated microbial communities from plants grown in Nebraska, USA.</title>
        <authorList>
            <person name="Schachtman D."/>
        </authorList>
    </citation>
    <scope>NUCLEOTIDE SEQUENCE [LARGE SCALE GENOMIC DNA]</scope>
    <source>
        <strain evidence="2 3">DS1027</strain>
    </source>
</reference>
<dbReference type="Proteomes" id="UP001184150">
    <property type="component" value="Unassembled WGS sequence"/>
</dbReference>
<evidence type="ECO:0000256" key="1">
    <source>
        <dbReference type="SAM" id="Phobius"/>
    </source>
</evidence>
<evidence type="ECO:0008006" key="4">
    <source>
        <dbReference type="Google" id="ProtNLM"/>
    </source>
</evidence>
<dbReference type="RefSeq" id="WP_309805305.1">
    <property type="nucleotide sequence ID" value="NZ_JAVDRD010000005.1"/>
</dbReference>
<protein>
    <recommendedName>
        <fullName evidence="4">Holin</fullName>
    </recommendedName>
</protein>
<keyword evidence="3" id="KW-1185">Reference proteome</keyword>
<proteinExistence type="predicted"/>
<gene>
    <name evidence="2" type="ORF">J2792_002310</name>
</gene>
<dbReference type="EMBL" id="JAVDRD010000005">
    <property type="protein sequence ID" value="MDR6511438.1"/>
    <property type="molecule type" value="Genomic_DNA"/>
</dbReference>
<accession>A0ABU1MMR1</accession>
<keyword evidence="1" id="KW-0812">Transmembrane</keyword>
<evidence type="ECO:0000313" key="3">
    <source>
        <dbReference type="Proteomes" id="UP001184150"/>
    </source>
</evidence>
<keyword evidence="1" id="KW-0472">Membrane</keyword>
<name>A0ABU1MMR1_9SPHN</name>